<gene>
    <name evidence="1" type="ORF">A2319_00400</name>
</gene>
<proteinExistence type="predicted"/>
<dbReference type="EMBL" id="MHKI01000026">
    <property type="protein sequence ID" value="OGY86015.1"/>
    <property type="molecule type" value="Genomic_DNA"/>
</dbReference>
<accession>A0A1G2BAH0</accession>
<dbReference type="AlphaFoldDB" id="A0A1G2BAH0"/>
<name>A0A1G2BAH0_9BACT</name>
<dbReference type="Proteomes" id="UP000176420">
    <property type="component" value="Unassembled WGS sequence"/>
</dbReference>
<evidence type="ECO:0000313" key="2">
    <source>
        <dbReference type="Proteomes" id="UP000176420"/>
    </source>
</evidence>
<protein>
    <submittedName>
        <fullName evidence="1">Uncharacterized protein</fullName>
    </submittedName>
</protein>
<reference evidence="1 2" key="1">
    <citation type="journal article" date="2016" name="Nat. Commun.">
        <title>Thousands of microbial genomes shed light on interconnected biogeochemical processes in an aquifer system.</title>
        <authorList>
            <person name="Anantharaman K."/>
            <person name="Brown C.T."/>
            <person name="Hug L.A."/>
            <person name="Sharon I."/>
            <person name="Castelle C.J."/>
            <person name="Probst A.J."/>
            <person name="Thomas B.C."/>
            <person name="Singh A."/>
            <person name="Wilkins M.J."/>
            <person name="Karaoz U."/>
            <person name="Brodie E.L."/>
            <person name="Williams K.H."/>
            <person name="Hubbard S.S."/>
            <person name="Banfield J.F."/>
        </authorList>
    </citation>
    <scope>NUCLEOTIDE SEQUENCE [LARGE SCALE GENOMIC DNA]</scope>
</reference>
<sequence>MLTGNPQKQKQNFIQNTFDPTPAVLPSLQETHEKMLAAFDEFYKHMMDLKKRQRNAKQVIKNRIDQKKIEQIKQALKQLP</sequence>
<organism evidence="1 2">
    <name type="scientific">Candidatus Kerfeldbacteria bacterium RIFOXYB2_FULL_38_14</name>
    <dbReference type="NCBI Taxonomy" id="1798547"/>
    <lineage>
        <taxon>Bacteria</taxon>
        <taxon>Candidatus Kerfeldiibacteriota</taxon>
    </lineage>
</organism>
<comment type="caution">
    <text evidence="1">The sequence shown here is derived from an EMBL/GenBank/DDBJ whole genome shotgun (WGS) entry which is preliminary data.</text>
</comment>
<evidence type="ECO:0000313" key="1">
    <source>
        <dbReference type="EMBL" id="OGY86015.1"/>
    </source>
</evidence>